<dbReference type="EMBL" id="CAJPIZ010003635">
    <property type="protein sequence ID" value="CAG2106606.1"/>
    <property type="molecule type" value="Genomic_DNA"/>
</dbReference>
<keyword evidence="4" id="KW-0812">Transmembrane</keyword>
<keyword evidence="4" id="KW-0472">Membrane</keyword>
<keyword evidence="1" id="KW-0444">Lipid biosynthesis</keyword>
<sequence length="374" mass="43380">MSIDFSNLKLERGSTPDSIQDKCFQLCRDYLGGVWLNVTIHDIEVTRLSGGLTNQLYYCAVNEDKRTNDDSNVPQEVAIRLYQDKHFSGSETGGNERLTDVIIAQIMSDKGLGPKIYGLFESGQIQKYYKHTCFRVDQQNDPNLVQELAQKLARVHSTSVPIKKFSNWILNYFHNFYSEANSRFDLKTLYEECNCETLKTHDLNTELEWLKKLIVETDSPVMFTHVDFRGSNIMVTETDGIVLCDFEYSCNDYRGFDFGTIFAEWGNTFGKHHGTFTDDHNIIPFIESYIEESVNIVGQDFARDERNSLKHIMKEVKVFSLVAYMFIILFTLRMDNAIISDMPFDKKKSMATPENIYKEYINHKTKFIKDNIFN</sequence>
<feature type="transmembrane region" description="Helical" evidence="4">
    <location>
        <begin position="316"/>
        <end position="334"/>
    </location>
</feature>
<dbReference type="EMBL" id="OC858210">
    <property type="protein sequence ID" value="CAD7626176.1"/>
    <property type="molecule type" value="Genomic_DNA"/>
</dbReference>
<organism evidence="5">
    <name type="scientific">Medioppia subpectinata</name>
    <dbReference type="NCBI Taxonomy" id="1979941"/>
    <lineage>
        <taxon>Eukaryota</taxon>
        <taxon>Metazoa</taxon>
        <taxon>Ecdysozoa</taxon>
        <taxon>Arthropoda</taxon>
        <taxon>Chelicerata</taxon>
        <taxon>Arachnida</taxon>
        <taxon>Acari</taxon>
        <taxon>Acariformes</taxon>
        <taxon>Sarcoptiformes</taxon>
        <taxon>Oribatida</taxon>
        <taxon>Brachypylina</taxon>
        <taxon>Oppioidea</taxon>
        <taxon>Oppiidae</taxon>
        <taxon>Medioppia</taxon>
    </lineage>
</organism>
<dbReference type="Pfam" id="PF01633">
    <property type="entry name" value="Choline_kinase"/>
    <property type="match status" value="1"/>
</dbReference>
<dbReference type="SUPFAM" id="SSF56112">
    <property type="entry name" value="Protein kinase-like (PK-like)"/>
    <property type="match status" value="1"/>
</dbReference>
<evidence type="ECO:0000256" key="4">
    <source>
        <dbReference type="SAM" id="Phobius"/>
    </source>
</evidence>
<gene>
    <name evidence="5" type="ORF">OSB1V03_LOCUS6609</name>
</gene>
<comment type="similarity">
    <text evidence="3">Belongs to the choline/ethanolamine kinase family.</text>
</comment>
<dbReference type="PANTHER" id="PTHR22603:SF93">
    <property type="entry name" value="RE24176P"/>
    <property type="match status" value="1"/>
</dbReference>
<dbReference type="Proteomes" id="UP000759131">
    <property type="component" value="Unassembled WGS sequence"/>
</dbReference>
<dbReference type="AlphaFoldDB" id="A0A7R9KN56"/>
<dbReference type="GO" id="GO:0005737">
    <property type="term" value="C:cytoplasm"/>
    <property type="evidence" value="ECO:0007669"/>
    <property type="project" value="TreeGrafter"/>
</dbReference>
<keyword evidence="6" id="KW-1185">Reference proteome</keyword>
<dbReference type="GO" id="GO:0004305">
    <property type="term" value="F:ethanolamine kinase activity"/>
    <property type="evidence" value="ECO:0007669"/>
    <property type="project" value="TreeGrafter"/>
</dbReference>
<keyword evidence="2" id="KW-1208">Phospholipid metabolism</keyword>
<dbReference type="OrthoDB" id="6497831at2759"/>
<evidence type="ECO:0000313" key="6">
    <source>
        <dbReference type="Proteomes" id="UP000759131"/>
    </source>
</evidence>
<proteinExistence type="inferred from homology"/>
<reference evidence="5" key="1">
    <citation type="submission" date="2020-11" db="EMBL/GenBank/DDBJ databases">
        <authorList>
            <person name="Tran Van P."/>
        </authorList>
    </citation>
    <scope>NUCLEOTIDE SEQUENCE</scope>
</reference>
<keyword evidence="4" id="KW-1133">Transmembrane helix</keyword>
<dbReference type="Gene3D" id="3.90.1200.10">
    <property type="match status" value="1"/>
</dbReference>
<dbReference type="GO" id="GO:0006646">
    <property type="term" value="P:phosphatidylethanolamine biosynthetic process"/>
    <property type="evidence" value="ECO:0007669"/>
    <property type="project" value="TreeGrafter"/>
</dbReference>
<dbReference type="PANTHER" id="PTHR22603">
    <property type="entry name" value="CHOLINE/ETHANOALAMINE KINASE"/>
    <property type="match status" value="1"/>
</dbReference>
<dbReference type="Gene3D" id="3.30.200.20">
    <property type="entry name" value="Phosphorylase Kinase, domain 1"/>
    <property type="match status" value="1"/>
</dbReference>
<name>A0A7R9KN56_9ACAR</name>
<dbReference type="GO" id="GO:0004103">
    <property type="term" value="F:choline kinase activity"/>
    <property type="evidence" value="ECO:0007669"/>
    <property type="project" value="TreeGrafter"/>
</dbReference>
<accession>A0A7R9KN56</accession>
<evidence type="ECO:0000313" key="5">
    <source>
        <dbReference type="EMBL" id="CAD7626176.1"/>
    </source>
</evidence>
<keyword evidence="1" id="KW-0443">Lipid metabolism</keyword>
<protein>
    <submittedName>
        <fullName evidence="5">Uncharacterized protein</fullName>
    </submittedName>
</protein>
<keyword evidence="1" id="KW-0594">Phospholipid biosynthesis</keyword>
<evidence type="ECO:0000256" key="1">
    <source>
        <dbReference type="ARBA" id="ARBA00023209"/>
    </source>
</evidence>
<evidence type="ECO:0000256" key="2">
    <source>
        <dbReference type="ARBA" id="ARBA00023264"/>
    </source>
</evidence>
<evidence type="ECO:0000256" key="3">
    <source>
        <dbReference type="ARBA" id="ARBA00038211"/>
    </source>
</evidence>
<dbReference type="InterPro" id="IPR011009">
    <property type="entry name" value="Kinase-like_dom_sf"/>
</dbReference>